<organism evidence="3 4">
    <name type="scientific">Gimesia aquarii</name>
    <dbReference type="NCBI Taxonomy" id="2527964"/>
    <lineage>
        <taxon>Bacteria</taxon>
        <taxon>Pseudomonadati</taxon>
        <taxon>Planctomycetota</taxon>
        <taxon>Planctomycetia</taxon>
        <taxon>Planctomycetales</taxon>
        <taxon>Planctomycetaceae</taxon>
        <taxon>Gimesia</taxon>
    </lineage>
</organism>
<accession>A0A517VSP7</accession>
<gene>
    <name evidence="3" type="ORF">V144x_14850</name>
</gene>
<dbReference type="KEGG" id="gaw:V144x_14850"/>
<dbReference type="AlphaFoldDB" id="A0A517VSP7"/>
<name>A0A517VSP7_9PLAN</name>
<evidence type="ECO:0000313" key="3">
    <source>
        <dbReference type="EMBL" id="QDT96032.1"/>
    </source>
</evidence>
<keyword evidence="2" id="KW-0732">Signal</keyword>
<feature type="signal peptide" evidence="2">
    <location>
        <begin position="1"/>
        <end position="19"/>
    </location>
</feature>
<dbReference type="Proteomes" id="UP000318704">
    <property type="component" value="Chromosome"/>
</dbReference>
<reference evidence="3 4" key="1">
    <citation type="submission" date="2019-03" db="EMBL/GenBank/DDBJ databases">
        <title>Deep-cultivation of Planctomycetes and their phenomic and genomic characterization uncovers novel biology.</title>
        <authorList>
            <person name="Wiegand S."/>
            <person name="Jogler M."/>
            <person name="Boedeker C."/>
            <person name="Pinto D."/>
            <person name="Vollmers J."/>
            <person name="Rivas-Marin E."/>
            <person name="Kohn T."/>
            <person name="Peeters S.H."/>
            <person name="Heuer A."/>
            <person name="Rast P."/>
            <person name="Oberbeckmann S."/>
            <person name="Bunk B."/>
            <person name="Jeske O."/>
            <person name="Meyerdierks A."/>
            <person name="Storesund J.E."/>
            <person name="Kallscheuer N."/>
            <person name="Luecker S."/>
            <person name="Lage O.M."/>
            <person name="Pohl T."/>
            <person name="Merkel B.J."/>
            <person name="Hornburger P."/>
            <person name="Mueller R.-W."/>
            <person name="Bruemmer F."/>
            <person name="Labrenz M."/>
            <person name="Spormann A.M."/>
            <person name="Op den Camp H."/>
            <person name="Overmann J."/>
            <person name="Amann R."/>
            <person name="Jetten M.S.M."/>
            <person name="Mascher T."/>
            <person name="Medema M.H."/>
            <person name="Devos D.P."/>
            <person name="Kaster A.-K."/>
            <person name="Ovreas L."/>
            <person name="Rohde M."/>
            <person name="Galperin M.Y."/>
            <person name="Jogler C."/>
        </authorList>
    </citation>
    <scope>NUCLEOTIDE SEQUENCE [LARGE SCALE GENOMIC DNA]</scope>
    <source>
        <strain evidence="3 4">V144</strain>
    </source>
</reference>
<evidence type="ECO:0000313" key="4">
    <source>
        <dbReference type="Proteomes" id="UP000318704"/>
    </source>
</evidence>
<evidence type="ECO:0000256" key="2">
    <source>
        <dbReference type="SAM" id="SignalP"/>
    </source>
</evidence>
<sequence precursor="true">MKNVLRLMACLLCMTISMAGCSSEQEEGVTGDTTPTPEYTDP</sequence>
<protein>
    <submittedName>
        <fullName evidence="3">Uncharacterized protein</fullName>
    </submittedName>
</protein>
<dbReference type="EMBL" id="CP037920">
    <property type="protein sequence ID" value="QDT96032.1"/>
    <property type="molecule type" value="Genomic_DNA"/>
</dbReference>
<dbReference type="PROSITE" id="PS51257">
    <property type="entry name" value="PROKAR_LIPOPROTEIN"/>
    <property type="match status" value="1"/>
</dbReference>
<feature type="compositionally biased region" description="Polar residues" evidence="1">
    <location>
        <begin position="31"/>
        <end position="42"/>
    </location>
</feature>
<feature type="chain" id="PRO_5021859226" evidence="2">
    <location>
        <begin position="20"/>
        <end position="42"/>
    </location>
</feature>
<proteinExistence type="predicted"/>
<feature type="region of interest" description="Disordered" evidence="1">
    <location>
        <begin position="22"/>
        <end position="42"/>
    </location>
</feature>
<evidence type="ECO:0000256" key="1">
    <source>
        <dbReference type="SAM" id="MobiDB-lite"/>
    </source>
</evidence>